<comment type="caution">
    <text evidence="1">The sequence shown here is derived from an EMBL/GenBank/DDBJ whole genome shotgun (WGS) entry which is preliminary data.</text>
</comment>
<organism evidence="1 2">
    <name type="scientific">Riccia fluitans</name>
    <dbReference type="NCBI Taxonomy" id="41844"/>
    <lineage>
        <taxon>Eukaryota</taxon>
        <taxon>Viridiplantae</taxon>
        <taxon>Streptophyta</taxon>
        <taxon>Embryophyta</taxon>
        <taxon>Marchantiophyta</taxon>
        <taxon>Marchantiopsida</taxon>
        <taxon>Marchantiidae</taxon>
        <taxon>Marchantiales</taxon>
        <taxon>Ricciaceae</taxon>
        <taxon>Riccia</taxon>
    </lineage>
</organism>
<protein>
    <submittedName>
        <fullName evidence="1">Uncharacterized protein</fullName>
    </submittedName>
</protein>
<evidence type="ECO:0000313" key="1">
    <source>
        <dbReference type="EMBL" id="KAL2653107.1"/>
    </source>
</evidence>
<dbReference type="EMBL" id="JBHFFA010000001">
    <property type="protein sequence ID" value="KAL2653107.1"/>
    <property type="molecule type" value="Genomic_DNA"/>
</dbReference>
<dbReference type="AlphaFoldDB" id="A0ABD1ZPX6"/>
<evidence type="ECO:0000313" key="2">
    <source>
        <dbReference type="Proteomes" id="UP001605036"/>
    </source>
</evidence>
<reference evidence="1 2" key="1">
    <citation type="submission" date="2024-09" db="EMBL/GenBank/DDBJ databases">
        <title>Chromosome-scale assembly of Riccia fluitans.</title>
        <authorList>
            <person name="Paukszto L."/>
            <person name="Sawicki J."/>
            <person name="Karawczyk K."/>
            <person name="Piernik-Szablinska J."/>
            <person name="Szczecinska M."/>
            <person name="Mazdziarz M."/>
        </authorList>
    </citation>
    <scope>NUCLEOTIDE SEQUENCE [LARGE SCALE GENOMIC DNA]</scope>
    <source>
        <strain evidence="1">Rf_01</strain>
        <tissue evidence="1">Aerial parts of the thallus</tissue>
    </source>
</reference>
<proteinExistence type="predicted"/>
<keyword evidence="2" id="KW-1185">Reference proteome</keyword>
<gene>
    <name evidence="1" type="ORF">R1flu_021235</name>
</gene>
<accession>A0ABD1ZPX6</accession>
<sequence>MLRCPEHSSSRGWRVQNSPVSERFSLRRRLGVFKTLQFGTFQSQVELAHFRFRPFSLGTSNASARTLQFQAFSVSASEQIQMLLDGS</sequence>
<name>A0ABD1ZPX6_9MARC</name>
<dbReference type="Proteomes" id="UP001605036">
    <property type="component" value="Unassembled WGS sequence"/>
</dbReference>